<evidence type="ECO:0000313" key="1">
    <source>
        <dbReference type="EMBL" id="ERI11468.1"/>
    </source>
</evidence>
<name>U1XA88_ANEAE</name>
<protein>
    <submittedName>
        <fullName evidence="1">Uncharacterized protein</fullName>
    </submittedName>
</protein>
<gene>
    <name evidence="1" type="ORF">HMPREF0083_00455</name>
</gene>
<dbReference type="Proteomes" id="UP000016511">
    <property type="component" value="Unassembled WGS sequence"/>
</dbReference>
<sequence>MGAARTYNSHVIRDYIFNTTIRDNMRIFYFIRLRKRILE</sequence>
<accession>U1XA88</accession>
<dbReference type="EMBL" id="AWSJ01000038">
    <property type="protein sequence ID" value="ERI11468.1"/>
    <property type="molecule type" value="Genomic_DNA"/>
</dbReference>
<dbReference type="AlphaFoldDB" id="U1XA88"/>
<keyword evidence="2" id="KW-1185">Reference proteome</keyword>
<comment type="caution">
    <text evidence="1">The sequence shown here is derived from an EMBL/GenBank/DDBJ whole genome shotgun (WGS) entry which is preliminary data.</text>
</comment>
<dbReference type="HOGENOM" id="CLU_3303862_0_0_9"/>
<dbReference type="STRING" id="649747.HMPREF0083_00455"/>
<evidence type="ECO:0000313" key="2">
    <source>
        <dbReference type="Proteomes" id="UP000016511"/>
    </source>
</evidence>
<reference evidence="1 2" key="1">
    <citation type="submission" date="2013-08" db="EMBL/GenBank/DDBJ databases">
        <authorList>
            <person name="Weinstock G."/>
            <person name="Sodergren E."/>
            <person name="Wylie T."/>
            <person name="Fulton L."/>
            <person name="Fulton R."/>
            <person name="Fronick C."/>
            <person name="O'Laughlin M."/>
            <person name="Godfrey J."/>
            <person name="Miner T."/>
            <person name="Herter B."/>
            <person name="Appelbaum E."/>
            <person name="Cordes M."/>
            <person name="Lek S."/>
            <person name="Wollam A."/>
            <person name="Pepin K.H."/>
            <person name="Palsikar V.B."/>
            <person name="Mitreva M."/>
            <person name="Wilson R.K."/>
        </authorList>
    </citation>
    <scope>NUCLEOTIDE SEQUENCE [LARGE SCALE GENOMIC DNA]</scope>
    <source>
        <strain evidence="1 2">ATCC 12856</strain>
    </source>
</reference>
<proteinExistence type="predicted"/>
<organism evidence="1 2">
    <name type="scientific">Aneurinibacillus aneurinilyticus ATCC 12856</name>
    <dbReference type="NCBI Taxonomy" id="649747"/>
    <lineage>
        <taxon>Bacteria</taxon>
        <taxon>Bacillati</taxon>
        <taxon>Bacillota</taxon>
        <taxon>Bacilli</taxon>
        <taxon>Bacillales</taxon>
        <taxon>Paenibacillaceae</taxon>
        <taxon>Aneurinibacillus group</taxon>
        <taxon>Aneurinibacillus</taxon>
    </lineage>
</organism>